<name>A0A4P8Y375_9FIRM</name>
<gene>
    <name evidence="2" type="ORF">E5Z56_10610</name>
</gene>
<keyword evidence="1" id="KW-0812">Transmembrane</keyword>
<reference evidence="2 3" key="1">
    <citation type="submission" date="2019-04" db="EMBL/GenBank/DDBJ databases">
        <authorList>
            <person name="Embree M."/>
            <person name="Gaffney J.R."/>
        </authorList>
    </citation>
    <scope>NUCLEOTIDE SEQUENCE [LARGE SCALE GENOMIC DNA]</scope>
    <source>
        <strain evidence="2 3">JE7A12</strain>
    </source>
</reference>
<evidence type="ECO:0000313" key="3">
    <source>
        <dbReference type="Proteomes" id="UP000301475"/>
    </source>
</evidence>
<keyword evidence="1" id="KW-1133">Transmembrane helix</keyword>
<dbReference type="Proteomes" id="UP000301475">
    <property type="component" value="Chromosome"/>
</dbReference>
<accession>A0A4P8Y375</accession>
<protein>
    <submittedName>
        <fullName evidence="2">Uncharacterized protein</fullName>
    </submittedName>
</protein>
<evidence type="ECO:0000256" key="1">
    <source>
        <dbReference type="SAM" id="Phobius"/>
    </source>
</evidence>
<dbReference type="EMBL" id="CP039381">
    <property type="protein sequence ID" value="QCT07778.1"/>
    <property type="molecule type" value="Genomic_DNA"/>
</dbReference>
<sequence length="81" mass="9542">MNLYLTMFFIGTITTITEWKKICCSNIKKVLYAFTFPIFMITYIPISVIAPFTKSEWKPINHNKSLTLNDLKSYRKDVELN</sequence>
<dbReference type="KEGG" id="ruj:E5Z56_10610"/>
<dbReference type="RefSeq" id="WP_138157766.1">
    <property type="nucleotide sequence ID" value="NZ_CP039381.1"/>
</dbReference>
<dbReference type="AlphaFoldDB" id="A0A4P8Y375"/>
<evidence type="ECO:0000313" key="2">
    <source>
        <dbReference type="EMBL" id="QCT07778.1"/>
    </source>
</evidence>
<keyword evidence="1" id="KW-0472">Membrane</keyword>
<feature type="transmembrane region" description="Helical" evidence="1">
    <location>
        <begin position="30"/>
        <end position="52"/>
    </location>
</feature>
<keyword evidence="3" id="KW-1185">Reference proteome</keyword>
<organism evidence="2 3">
    <name type="scientific">Ruminococcus bovis</name>
    <dbReference type="NCBI Taxonomy" id="2564099"/>
    <lineage>
        <taxon>Bacteria</taxon>
        <taxon>Bacillati</taxon>
        <taxon>Bacillota</taxon>
        <taxon>Clostridia</taxon>
        <taxon>Eubacteriales</taxon>
        <taxon>Oscillospiraceae</taxon>
        <taxon>Ruminococcus</taxon>
    </lineage>
</organism>
<proteinExistence type="predicted"/>